<dbReference type="GO" id="GO:0006508">
    <property type="term" value="P:proteolysis"/>
    <property type="evidence" value="ECO:0007669"/>
    <property type="project" value="UniProtKB-KW"/>
</dbReference>
<evidence type="ECO:0000256" key="3">
    <source>
        <dbReference type="ARBA" id="ARBA00012484"/>
    </source>
</evidence>
<dbReference type="KEGG" id="vg:80538109"/>
<keyword evidence="6" id="KW-0732">Signal</keyword>
<dbReference type="Proteomes" id="UP000830719">
    <property type="component" value="Segment"/>
</dbReference>
<organism evidence="16 17">
    <name type="scientific">Rachiplusia nu nucleopolyhedrovirus</name>
    <dbReference type="NCBI Taxonomy" id="2605775"/>
    <lineage>
        <taxon>Viruses</taxon>
        <taxon>Viruses incertae sedis</taxon>
        <taxon>Naldaviricetes</taxon>
        <taxon>Lefavirales</taxon>
        <taxon>Baculoviridae</taxon>
        <taxon>Alphabaculovirus</taxon>
        <taxon>Alphabaculovirus ranus</taxon>
    </lineage>
</organism>
<keyword evidence="9" id="KW-0865">Zymogen</keyword>
<dbReference type="InterPro" id="IPR025660">
    <property type="entry name" value="Pept_his_AS"/>
</dbReference>
<dbReference type="PANTHER" id="PTHR12411">
    <property type="entry name" value="CYSTEINE PROTEASE FAMILY C1-RELATED"/>
    <property type="match status" value="1"/>
</dbReference>
<dbReference type="RefSeq" id="YP_010799647.1">
    <property type="nucleotide sequence ID" value="NC_076682.1"/>
</dbReference>
<dbReference type="PROSITE" id="PS00639">
    <property type="entry name" value="THIOL_PROTEASE_HIS"/>
    <property type="match status" value="1"/>
</dbReference>
<dbReference type="Pfam" id="PF08246">
    <property type="entry name" value="Inhibitor_I29"/>
    <property type="match status" value="1"/>
</dbReference>
<keyword evidence="5" id="KW-0645">Protease</keyword>
<dbReference type="PRINTS" id="PR00705">
    <property type="entry name" value="PAPAIN"/>
</dbReference>
<evidence type="ECO:0000256" key="8">
    <source>
        <dbReference type="ARBA" id="ARBA00022807"/>
    </source>
</evidence>
<dbReference type="EC" id="3.4.22.50" evidence="3"/>
<evidence type="ECO:0000256" key="10">
    <source>
        <dbReference type="ARBA" id="ARBA00023157"/>
    </source>
</evidence>
<evidence type="ECO:0000256" key="2">
    <source>
        <dbReference type="ARBA" id="ARBA00008455"/>
    </source>
</evidence>
<dbReference type="PROSITE" id="PS00139">
    <property type="entry name" value="THIOL_PROTEASE_CYS"/>
    <property type="match status" value="1"/>
</dbReference>
<feature type="domain" description="Peptidase C1A papain C-terminal" evidence="14">
    <location>
        <begin position="138"/>
        <end position="346"/>
    </location>
</feature>
<dbReference type="CDD" id="cd02248">
    <property type="entry name" value="Peptidase_C1A"/>
    <property type="match status" value="1"/>
</dbReference>
<evidence type="ECO:0000256" key="7">
    <source>
        <dbReference type="ARBA" id="ARBA00022801"/>
    </source>
</evidence>
<dbReference type="InterPro" id="IPR039417">
    <property type="entry name" value="Peptidase_C1A_papain-like"/>
</dbReference>
<evidence type="ECO:0000259" key="14">
    <source>
        <dbReference type="SMART" id="SM00645"/>
    </source>
</evidence>
<dbReference type="EMBL" id="MK419956">
    <property type="protein sequence ID" value="QEI03669.1"/>
    <property type="molecule type" value="Genomic_DNA"/>
</dbReference>
<evidence type="ECO:0000313" key="16">
    <source>
        <dbReference type="EMBL" id="QEI03669.1"/>
    </source>
</evidence>
<evidence type="ECO:0000256" key="5">
    <source>
        <dbReference type="ARBA" id="ARBA00022670"/>
    </source>
</evidence>
<evidence type="ECO:0000256" key="13">
    <source>
        <dbReference type="ARBA" id="ARBA00053505"/>
    </source>
</evidence>
<feature type="domain" description="Cathepsin propeptide inhibitor" evidence="15">
    <location>
        <begin position="53"/>
        <end position="109"/>
    </location>
</feature>
<dbReference type="InterPro" id="IPR013201">
    <property type="entry name" value="Prot_inhib_I29"/>
</dbReference>
<dbReference type="SMART" id="SM00848">
    <property type="entry name" value="Inhibitor_I29"/>
    <property type="match status" value="1"/>
</dbReference>
<dbReference type="Pfam" id="PF00112">
    <property type="entry name" value="Peptidase_C1"/>
    <property type="match status" value="1"/>
</dbReference>
<dbReference type="InterPro" id="IPR013128">
    <property type="entry name" value="Peptidase_C1A"/>
</dbReference>
<name>A0AAE6M5Q4_9ABAC</name>
<dbReference type="FunFam" id="3.90.70.10:FF:000103">
    <property type="entry name" value="Hypothetical LOC496748"/>
    <property type="match status" value="1"/>
</dbReference>
<evidence type="ECO:0000259" key="15">
    <source>
        <dbReference type="SMART" id="SM00848"/>
    </source>
</evidence>
<comment type="similarity">
    <text evidence="2">Belongs to the peptidase C1 family.</text>
</comment>
<evidence type="ECO:0000256" key="9">
    <source>
        <dbReference type="ARBA" id="ARBA00023145"/>
    </source>
</evidence>
<dbReference type="GO" id="GO:0008234">
    <property type="term" value="F:cysteine-type peptidase activity"/>
    <property type="evidence" value="ECO:0007669"/>
    <property type="project" value="UniProtKB-KW"/>
</dbReference>
<evidence type="ECO:0000256" key="4">
    <source>
        <dbReference type="ARBA" id="ARBA00018042"/>
    </source>
</evidence>
<proteinExistence type="inferred from homology"/>
<dbReference type="SMART" id="SM00645">
    <property type="entry name" value="Pept_C1"/>
    <property type="match status" value="1"/>
</dbReference>
<dbReference type="Gene3D" id="3.90.70.10">
    <property type="entry name" value="Cysteine proteinases"/>
    <property type="match status" value="1"/>
</dbReference>
<comment type="function">
    <text evidence="13">Cysteine protease that plays an essential role in host liquefaction to facilitate horizontal transmission of the virus. May participate in the degradation of foreign protein expressed by the baculovirus system.</text>
</comment>
<dbReference type="SUPFAM" id="SSF54001">
    <property type="entry name" value="Cysteine proteinases"/>
    <property type="match status" value="1"/>
</dbReference>
<evidence type="ECO:0000256" key="1">
    <source>
        <dbReference type="ARBA" id="ARBA00000656"/>
    </source>
</evidence>
<dbReference type="PROSITE" id="PS00640">
    <property type="entry name" value="THIOL_PROTEASE_ASN"/>
    <property type="match status" value="1"/>
</dbReference>
<evidence type="ECO:0000313" key="17">
    <source>
        <dbReference type="Proteomes" id="UP000830719"/>
    </source>
</evidence>
<reference evidence="16" key="1">
    <citation type="submission" date="2019-01" db="EMBL/GenBank/DDBJ databases">
        <authorList>
            <person name="Trentin L.B."/>
            <person name="Santos E.R."/>
            <person name="Silva L.A."/>
            <person name="Sosa-Gomez D.R."/>
            <person name="Ribeiro B.M."/>
            <person name="Ardisson-Araujo D.M.P."/>
        </authorList>
    </citation>
    <scope>NUCLEOTIDE SEQUENCE</scope>
    <source>
        <strain evidence="16">VPN54</strain>
    </source>
</reference>
<evidence type="ECO:0000256" key="12">
    <source>
        <dbReference type="ARBA" id="ARBA00031337"/>
    </source>
</evidence>
<evidence type="ECO:0000256" key="11">
    <source>
        <dbReference type="ARBA" id="ARBA00023180"/>
    </source>
</evidence>
<keyword evidence="10" id="KW-1015">Disulfide bond</keyword>
<keyword evidence="17" id="KW-1185">Reference proteome</keyword>
<evidence type="ECO:0000256" key="6">
    <source>
        <dbReference type="ARBA" id="ARBA00022729"/>
    </source>
</evidence>
<keyword evidence="8" id="KW-0788">Thiol protease</keyword>
<dbReference type="InterPro" id="IPR000668">
    <property type="entry name" value="Peptidase_C1A_C"/>
</dbReference>
<dbReference type="GeneID" id="80538109"/>
<accession>A0AAE6M5Q4</accession>
<dbReference type="InterPro" id="IPR000169">
    <property type="entry name" value="Pept_cys_AS"/>
</dbReference>
<dbReference type="InterPro" id="IPR025661">
    <property type="entry name" value="Pept_asp_AS"/>
</dbReference>
<protein>
    <recommendedName>
        <fullName evidence="4">Viral cathepsin</fullName>
        <ecNumber evidence="3">3.4.22.50</ecNumber>
    </recommendedName>
    <alternativeName>
        <fullName evidence="12">Cysteine proteinase</fullName>
    </alternativeName>
</protein>
<dbReference type="InterPro" id="IPR038765">
    <property type="entry name" value="Papain-like_cys_pep_sf"/>
</dbReference>
<sequence length="349" mass="39467">MNKILLFMVLVAAIQVQGSNNNAESLNSNLPKLVKPSPLPILEFNLERAPQYFETFQAKFNKRYSNDDEKQYRYQIFKTNLQLINDKNKQNDSAVYNINKFADLTKNEVIAKFTGLGAAPSFKNFCKPIIVDGPSRYFQDSFDWRQYNKITPVKDQGFCGSCWAFSTIASLESQYAIKYNEQIDLSEQQLVDCDKVDMGCAGGLLHTAFEELMNMGGVELESDYTYRSVQSTCRLDVGKFVVHVADCYRYILNDEDKIKDLLHDMGPIAIAIDAVDLTDYYGGIITLCKNYGLNHAVLLVGYGIENNVPFWIIKNSWGTDWGENGYVRVRRGVNACGMVNELAASAEIK</sequence>
<keyword evidence="7" id="KW-0378">Hydrolase</keyword>
<keyword evidence="11" id="KW-0325">Glycoprotein</keyword>
<gene>
    <name evidence="16" type="primary">v-cath</name>
</gene>
<comment type="catalytic activity">
    <reaction evidence="1">
        <text>Endopeptidase of broad specificity, hydrolyzing substrates of both cathepsin L and cathepsin B.</text>
        <dbReference type="EC" id="3.4.22.50"/>
    </reaction>
</comment>